<dbReference type="Proteomes" id="UP000217507">
    <property type="component" value="Plasmid Plasmid3 dna"/>
</dbReference>
<keyword evidence="1" id="KW-0614">Plasmid</keyword>
<dbReference type="AlphaFoldDB" id="A0A1Z4KWG1"/>
<organism evidence="1 2">
    <name type="scientific">Trichormus variabilis NIES-23</name>
    <dbReference type="NCBI Taxonomy" id="1973479"/>
    <lineage>
        <taxon>Bacteria</taxon>
        <taxon>Bacillati</taxon>
        <taxon>Cyanobacteriota</taxon>
        <taxon>Cyanophyceae</taxon>
        <taxon>Nostocales</taxon>
        <taxon>Nostocaceae</taxon>
        <taxon>Trichormus</taxon>
    </lineage>
</organism>
<gene>
    <name evidence="1" type="ORF">NIES23_61730</name>
</gene>
<evidence type="ECO:0000313" key="1">
    <source>
        <dbReference type="EMBL" id="BAY73345.1"/>
    </source>
</evidence>
<accession>A0A1Z4KWG1</accession>
<reference evidence="1 2" key="1">
    <citation type="submission" date="2017-06" db="EMBL/GenBank/DDBJ databases">
        <title>Genome sequencing of cyanobaciteial culture collection at National Institute for Environmental Studies (NIES).</title>
        <authorList>
            <person name="Hirose Y."/>
            <person name="Shimura Y."/>
            <person name="Fujisawa T."/>
            <person name="Nakamura Y."/>
            <person name="Kawachi M."/>
        </authorList>
    </citation>
    <scope>NUCLEOTIDE SEQUENCE [LARGE SCALE GENOMIC DNA]</scope>
    <source>
        <strain evidence="1 2">NIES-23</strain>
        <plasmid evidence="2">Plasmid Plasmid3 dna</plasmid>
    </source>
</reference>
<dbReference type="EMBL" id="AP018219">
    <property type="protein sequence ID" value="BAY73345.1"/>
    <property type="molecule type" value="Genomic_DNA"/>
</dbReference>
<sequence>MISKNLFKYAQEKQYLSAMINLQKLIRSVILGVGLAVITPQFCAALAEDKIATLAQATNNWPVVKSVGLSPNMDVPWSKPVRIIDPFEGELLGVFDRNSLRGSYREDAKQVISLWTPQSIRVLTTINSYQATTSFYTVGRRYFRPDYVQFSTSKKVDKLLLKVRQQVFQLEEVNNQFAITRELATALKNAPEENLKIRLVLEGGQSIDSEIGKQTVKAWQSIY</sequence>
<evidence type="ECO:0000313" key="2">
    <source>
        <dbReference type="Proteomes" id="UP000217507"/>
    </source>
</evidence>
<protein>
    <submittedName>
        <fullName evidence="1">Uncharacterized protein</fullName>
    </submittedName>
</protein>
<proteinExistence type="predicted"/>
<name>A0A1Z4KWG1_ANAVA</name>
<geneLocation type="plasmid" evidence="1">
    <name>plasmid3</name>
</geneLocation>